<dbReference type="PIRSF" id="PIRSF018266">
    <property type="entry name" value="FecR"/>
    <property type="match status" value="1"/>
</dbReference>
<dbReference type="Proteomes" id="UP001262754">
    <property type="component" value="Unassembled WGS sequence"/>
</dbReference>
<gene>
    <name evidence="4" type="ORF">J2800_000275</name>
</gene>
<dbReference type="InterPro" id="IPR012373">
    <property type="entry name" value="Ferrdict_sens_TM"/>
</dbReference>
<dbReference type="RefSeq" id="WP_310028516.1">
    <property type="nucleotide sequence ID" value="NZ_JAVDRL010000001.1"/>
</dbReference>
<evidence type="ECO:0000256" key="1">
    <source>
        <dbReference type="SAM" id="Phobius"/>
    </source>
</evidence>
<dbReference type="Gene3D" id="2.60.120.1440">
    <property type="match status" value="1"/>
</dbReference>
<evidence type="ECO:0000259" key="2">
    <source>
        <dbReference type="Pfam" id="PF04773"/>
    </source>
</evidence>
<accession>A0ABU1MUQ5</accession>
<dbReference type="InterPro" id="IPR032623">
    <property type="entry name" value="FecR_N"/>
</dbReference>
<dbReference type="InterPro" id="IPR006860">
    <property type="entry name" value="FecR"/>
</dbReference>
<reference evidence="4 5" key="1">
    <citation type="submission" date="2023-07" db="EMBL/GenBank/DDBJ databases">
        <title>Sorghum-associated microbial communities from plants grown in Nebraska, USA.</title>
        <authorList>
            <person name="Schachtman D."/>
        </authorList>
    </citation>
    <scope>NUCLEOTIDE SEQUENCE [LARGE SCALE GENOMIC DNA]</scope>
    <source>
        <strain evidence="4 5">DS2154</strain>
    </source>
</reference>
<feature type="domain" description="FecR N-terminal" evidence="3">
    <location>
        <begin position="7"/>
        <end position="48"/>
    </location>
</feature>
<keyword evidence="1" id="KW-1133">Transmembrane helix</keyword>
<dbReference type="Pfam" id="PF04773">
    <property type="entry name" value="FecR"/>
    <property type="match status" value="1"/>
</dbReference>
<dbReference type="EMBL" id="JAVDRL010000001">
    <property type="protein sequence ID" value="MDR6529560.1"/>
    <property type="molecule type" value="Genomic_DNA"/>
</dbReference>
<feature type="domain" description="FecR protein" evidence="2">
    <location>
        <begin position="110"/>
        <end position="200"/>
    </location>
</feature>
<keyword evidence="5" id="KW-1185">Reference proteome</keyword>
<evidence type="ECO:0000313" key="5">
    <source>
        <dbReference type="Proteomes" id="UP001262754"/>
    </source>
</evidence>
<proteinExistence type="predicted"/>
<protein>
    <submittedName>
        <fullName evidence="4">Transmembrane sensor</fullName>
    </submittedName>
</protein>
<dbReference type="PANTHER" id="PTHR30273">
    <property type="entry name" value="PERIPLASMIC SIGNAL SENSOR AND SIGMA FACTOR ACTIVATOR FECR-RELATED"/>
    <property type="match status" value="1"/>
</dbReference>
<evidence type="ECO:0000313" key="4">
    <source>
        <dbReference type="EMBL" id="MDR6529560.1"/>
    </source>
</evidence>
<organism evidence="4 5">
    <name type="scientific">Caulobacter rhizosphaerae</name>
    <dbReference type="NCBI Taxonomy" id="2010972"/>
    <lineage>
        <taxon>Bacteria</taxon>
        <taxon>Pseudomonadati</taxon>
        <taxon>Pseudomonadota</taxon>
        <taxon>Alphaproteobacteria</taxon>
        <taxon>Caulobacterales</taxon>
        <taxon>Caulobacteraceae</taxon>
        <taxon>Caulobacter</taxon>
    </lineage>
</organism>
<evidence type="ECO:0000259" key="3">
    <source>
        <dbReference type="Pfam" id="PF16220"/>
    </source>
</evidence>
<sequence length="328" mass="35851">MMASIDEEATTWVVRQSSGGLDEADQRAFETWYDLGPRHQGAYLRAQAIWLSLDKATVQSNLRPEAPARARAAARPDRRAVLYAGLAATAAAGVTGTVWLSRGGDAQAFTTTMGEVRKVPLSDRTIASLNSDSRVEVRMTPKLRRVILVSGEALFDVAKNPQRPFVVEAGEVFVRAVGTAFSVRRWATGADVLVTEGVVETWNAAGAGHARRISAGERAFVSNRAEPIAVLSTPQEVERRLAWRDGNIVLDNQTLAEAVLEFNRYNRLKIVITDPELQSHRFVGQYRTDQPEQFVDAVHALLGATVSRQGDRIEIGGARSTTMPTARS</sequence>
<feature type="transmembrane region" description="Helical" evidence="1">
    <location>
        <begin position="80"/>
        <end position="100"/>
    </location>
</feature>
<dbReference type="PANTHER" id="PTHR30273:SF2">
    <property type="entry name" value="PROTEIN FECR"/>
    <property type="match status" value="1"/>
</dbReference>
<name>A0ABU1MUQ5_9CAUL</name>
<dbReference type="Pfam" id="PF16220">
    <property type="entry name" value="DUF4880"/>
    <property type="match status" value="1"/>
</dbReference>
<keyword evidence="1" id="KW-0472">Membrane</keyword>
<keyword evidence="1 4" id="KW-0812">Transmembrane</keyword>
<dbReference type="Gene3D" id="3.55.50.30">
    <property type="match status" value="1"/>
</dbReference>
<comment type="caution">
    <text evidence="4">The sequence shown here is derived from an EMBL/GenBank/DDBJ whole genome shotgun (WGS) entry which is preliminary data.</text>
</comment>